<dbReference type="InterPro" id="IPR012337">
    <property type="entry name" value="RNaseH-like_sf"/>
</dbReference>
<evidence type="ECO:0000313" key="4">
    <source>
        <dbReference type="Proteomes" id="UP000265520"/>
    </source>
</evidence>
<organism evidence="3 4">
    <name type="scientific">Trifolium medium</name>
    <dbReference type="NCBI Taxonomy" id="97028"/>
    <lineage>
        <taxon>Eukaryota</taxon>
        <taxon>Viridiplantae</taxon>
        <taxon>Streptophyta</taxon>
        <taxon>Embryophyta</taxon>
        <taxon>Tracheophyta</taxon>
        <taxon>Spermatophyta</taxon>
        <taxon>Magnoliopsida</taxon>
        <taxon>eudicotyledons</taxon>
        <taxon>Gunneridae</taxon>
        <taxon>Pentapetalae</taxon>
        <taxon>rosids</taxon>
        <taxon>fabids</taxon>
        <taxon>Fabales</taxon>
        <taxon>Fabaceae</taxon>
        <taxon>Papilionoideae</taxon>
        <taxon>50 kb inversion clade</taxon>
        <taxon>NPAAA clade</taxon>
        <taxon>Hologalegina</taxon>
        <taxon>IRL clade</taxon>
        <taxon>Trifolieae</taxon>
        <taxon>Trifolium</taxon>
    </lineage>
</organism>
<name>A0A392LX46_9FABA</name>
<comment type="caution">
    <text evidence="3">The sequence shown here is derived from an EMBL/GenBank/DDBJ whole genome shotgun (WGS) entry which is preliminary data.</text>
</comment>
<dbReference type="GO" id="GO:0004523">
    <property type="term" value="F:RNA-DNA hybrid ribonuclease activity"/>
    <property type="evidence" value="ECO:0007669"/>
    <property type="project" value="InterPro"/>
</dbReference>
<dbReference type="InterPro" id="IPR036397">
    <property type="entry name" value="RNaseH_sf"/>
</dbReference>
<feature type="non-terminal residue" evidence="3">
    <location>
        <position position="1"/>
    </location>
</feature>
<dbReference type="Proteomes" id="UP000265520">
    <property type="component" value="Unassembled WGS sequence"/>
</dbReference>
<sequence length="357" mass="40472">GVSIPFDPGQDRMVWKHTVNGDLQQKEAYAFKMQQFNVLDWTNFIWSKDIPPSKSMMVWRLMHDKIPTDDNLMVRGCCIPSMCSLCNNQLNSLGDMWKLCESNWSPQSKVTITAAVVNLLNIIWWVRNQARFNDKLCPWRSALAMIVSNAALSGNNTSKRASNSMKDFSFLKLFDISIHQPKSTLLKEIIWKPPLLNWFKCNVDGTSNSLGAAACGGVFRDHADDFVFAFAQPLGFETPFFAERFGAILAIELAYSKGWLNLWLETDSLLVVSAFNNATKPVAWPLSNRWKNAMLMVSQMNCVVTHIYREGNDVADLIARHGLTLGNFVDWIVPPLFILDCIDHNKLGLPRFRVCNS</sequence>
<feature type="domain" description="Reverse transcriptase zinc-binding" evidence="2">
    <location>
        <begin position="26"/>
        <end position="100"/>
    </location>
</feature>
<dbReference type="InterPro" id="IPR002156">
    <property type="entry name" value="RNaseH_domain"/>
</dbReference>
<evidence type="ECO:0000259" key="1">
    <source>
        <dbReference type="Pfam" id="PF13456"/>
    </source>
</evidence>
<proteinExistence type="predicted"/>
<gene>
    <name evidence="3" type="ORF">A2U01_0000282</name>
</gene>
<dbReference type="PANTHER" id="PTHR47723">
    <property type="entry name" value="OS05G0353850 PROTEIN"/>
    <property type="match status" value="1"/>
</dbReference>
<dbReference type="InterPro" id="IPR053151">
    <property type="entry name" value="RNase_H-like"/>
</dbReference>
<keyword evidence="4" id="KW-1185">Reference proteome</keyword>
<dbReference type="PANTHER" id="PTHR47723:SF23">
    <property type="entry name" value="REVERSE TRANSCRIPTASE-LIKE PROTEIN"/>
    <property type="match status" value="1"/>
</dbReference>
<dbReference type="Gene3D" id="3.30.420.10">
    <property type="entry name" value="Ribonuclease H-like superfamily/Ribonuclease H"/>
    <property type="match status" value="1"/>
</dbReference>
<feature type="domain" description="RNase H type-1" evidence="1">
    <location>
        <begin position="202"/>
        <end position="321"/>
    </location>
</feature>
<dbReference type="Pfam" id="PF13966">
    <property type="entry name" value="zf-RVT"/>
    <property type="match status" value="1"/>
</dbReference>
<dbReference type="InterPro" id="IPR044730">
    <property type="entry name" value="RNase_H-like_dom_plant"/>
</dbReference>
<dbReference type="InterPro" id="IPR026960">
    <property type="entry name" value="RVT-Znf"/>
</dbReference>
<dbReference type="SUPFAM" id="SSF53098">
    <property type="entry name" value="Ribonuclease H-like"/>
    <property type="match status" value="1"/>
</dbReference>
<reference evidence="3 4" key="1">
    <citation type="journal article" date="2018" name="Front. Plant Sci.">
        <title>Red Clover (Trifolium pratense) and Zigzag Clover (T. medium) - A Picture of Genomic Similarities and Differences.</title>
        <authorList>
            <person name="Dluhosova J."/>
            <person name="Istvanek J."/>
            <person name="Nedelnik J."/>
            <person name="Repkova J."/>
        </authorList>
    </citation>
    <scope>NUCLEOTIDE SEQUENCE [LARGE SCALE GENOMIC DNA]</scope>
    <source>
        <strain evidence="4">cv. 10/8</strain>
        <tissue evidence="3">Leaf</tissue>
    </source>
</reference>
<dbReference type="GO" id="GO:0003676">
    <property type="term" value="F:nucleic acid binding"/>
    <property type="evidence" value="ECO:0007669"/>
    <property type="project" value="InterPro"/>
</dbReference>
<evidence type="ECO:0000259" key="2">
    <source>
        <dbReference type="Pfam" id="PF13966"/>
    </source>
</evidence>
<dbReference type="EMBL" id="LXQA010000177">
    <property type="protein sequence ID" value="MCH79531.1"/>
    <property type="molecule type" value="Genomic_DNA"/>
</dbReference>
<evidence type="ECO:0000313" key="3">
    <source>
        <dbReference type="EMBL" id="MCH79531.1"/>
    </source>
</evidence>
<dbReference type="CDD" id="cd06222">
    <property type="entry name" value="RNase_H_like"/>
    <property type="match status" value="1"/>
</dbReference>
<dbReference type="AlphaFoldDB" id="A0A392LX46"/>
<dbReference type="Pfam" id="PF13456">
    <property type="entry name" value="RVT_3"/>
    <property type="match status" value="1"/>
</dbReference>
<protein>
    <submittedName>
        <fullName evidence="3">Glycerol-3-phosphate dehydrogenase</fullName>
    </submittedName>
</protein>
<accession>A0A392LX46</accession>